<feature type="transmembrane region" description="Helical" evidence="1">
    <location>
        <begin position="184"/>
        <end position="202"/>
    </location>
</feature>
<comment type="caution">
    <text evidence="2">The sequence shown here is derived from an EMBL/GenBank/DDBJ whole genome shotgun (WGS) entry which is preliminary data.</text>
</comment>
<feature type="transmembrane region" description="Helical" evidence="1">
    <location>
        <begin position="145"/>
        <end position="164"/>
    </location>
</feature>
<sequence length="359" mass="38008">MIRPSLTTLLIALAGAALFNLLHIPIPWLLGPMIAVLIANNSSKLRLAWPRYVRDIGLVLTGYSMGLSLTRDALVEIGRQLPSMLLMTVTLVVMCAGTAVIISRLTGINFPTLMTGSIPGGLTQMITLAEEFPRIDVTIVTLFQVVRLMMIVIVVPLLLFSPLLGGEHVGGAAAAGSAAAEWPALLSGLPILLPVCVLGVILGKACKLPTAHMLGPMLAAAAAALCGFHGPELPSPLLAFSQLVIGCYVGLLLQPGKLPHKARTITLALAGGSVLIAVSLVLTWLHSRLHNAAAITSFLSLSPGGMDQMGLMAHETGADLSIVTSYQTFRLLFIYFAVPPMLKWLFQRMEKREASAGSD</sequence>
<keyword evidence="3" id="KW-1185">Reference proteome</keyword>
<keyword evidence="1" id="KW-0812">Transmembrane</keyword>
<keyword evidence="1" id="KW-0472">Membrane</keyword>
<feature type="transmembrane region" description="Helical" evidence="1">
    <location>
        <begin position="265"/>
        <end position="285"/>
    </location>
</feature>
<dbReference type="PANTHER" id="PTHR38457:SF1">
    <property type="entry name" value="REGULATOR ABRB-RELATED"/>
    <property type="match status" value="1"/>
</dbReference>
<dbReference type="PANTHER" id="PTHR38457">
    <property type="entry name" value="REGULATOR ABRB-RELATED"/>
    <property type="match status" value="1"/>
</dbReference>
<dbReference type="Proteomes" id="UP001589776">
    <property type="component" value="Unassembled WGS sequence"/>
</dbReference>
<dbReference type="PIRSF" id="PIRSF038991">
    <property type="entry name" value="Protein_AbrB"/>
    <property type="match status" value="1"/>
</dbReference>
<dbReference type="NCBIfam" id="TIGR03082">
    <property type="entry name" value="Gneg_AbrB_dup"/>
    <property type="match status" value="2"/>
</dbReference>
<dbReference type="EMBL" id="JBHLWN010000105">
    <property type="protein sequence ID" value="MFC0215883.1"/>
    <property type="molecule type" value="Genomic_DNA"/>
</dbReference>
<feature type="transmembrane region" description="Helical" evidence="1">
    <location>
        <begin position="237"/>
        <end position="253"/>
    </location>
</feature>
<dbReference type="InterPro" id="IPR017516">
    <property type="entry name" value="AbrB_dup"/>
</dbReference>
<dbReference type="InterPro" id="IPR007820">
    <property type="entry name" value="AbrB_fam"/>
</dbReference>
<accession>A0ABV6DTN0</accession>
<feature type="transmembrane region" description="Helical" evidence="1">
    <location>
        <begin position="81"/>
        <end position="102"/>
    </location>
</feature>
<reference evidence="2 3" key="1">
    <citation type="submission" date="2024-09" db="EMBL/GenBank/DDBJ databases">
        <authorList>
            <person name="Sun Q."/>
            <person name="Mori K."/>
        </authorList>
    </citation>
    <scope>NUCLEOTIDE SEQUENCE [LARGE SCALE GENOMIC DNA]</scope>
    <source>
        <strain evidence="2 3">CCM 7759</strain>
    </source>
</reference>
<feature type="transmembrane region" description="Helical" evidence="1">
    <location>
        <begin position="214"/>
        <end position="231"/>
    </location>
</feature>
<feature type="transmembrane region" description="Helical" evidence="1">
    <location>
        <begin position="329"/>
        <end position="346"/>
    </location>
</feature>
<name>A0ABV6DTN0_9BACL</name>
<dbReference type="Pfam" id="PF05145">
    <property type="entry name" value="AbrB"/>
    <property type="match status" value="1"/>
</dbReference>
<evidence type="ECO:0000256" key="1">
    <source>
        <dbReference type="SAM" id="Phobius"/>
    </source>
</evidence>
<evidence type="ECO:0000313" key="2">
    <source>
        <dbReference type="EMBL" id="MFC0215883.1"/>
    </source>
</evidence>
<keyword evidence="1" id="KW-1133">Transmembrane helix</keyword>
<gene>
    <name evidence="2" type="ORF">ACFFK0_26145</name>
</gene>
<evidence type="ECO:0000313" key="3">
    <source>
        <dbReference type="Proteomes" id="UP001589776"/>
    </source>
</evidence>
<feature type="transmembrane region" description="Helical" evidence="1">
    <location>
        <begin position="6"/>
        <end position="31"/>
    </location>
</feature>
<dbReference type="RefSeq" id="WP_377473499.1">
    <property type="nucleotide sequence ID" value="NZ_JBHLWN010000105.1"/>
</dbReference>
<proteinExistence type="predicted"/>
<protein>
    <submittedName>
        <fullName evidence="2">AbrB family transcriptional regulator</fullName>
    </submittedName>
</protein>
<organism evidence="2 3">
    <name type="scientific">Paenibacillus chartarius</name>
    <dbReference type="NCBI Taxonomy" id="747481"/>
    <lineage>
        <taxon>Bacteria</taxon>
        <taxon>Bacillati</taxon>
        <taxon>Bacillota</taxon>
        <taxon>Bacilli</taxon>
        <taxon>Bacillales</taxon>
        <taxon>Paenibacillaceae</taxon>
        <taxon>Paenibacillus</taxon>
    </lineage>
</organism>